<proteinExistence type="predicted"/>
<dbReference type="EMBL" id="CASHSV030000001">
    <property type="protein sequence ID" value="CAJ2633466.1"/>
    <property type="molecule type" value="Genomic_DNA"/>
</dbReference>
<dbReference type="Proteomes" id="UP001177021">
    <property type="component" value="Unassembled WGS sequence"/>
</dbReference>
<comment type="caution">
    <text evidence="1">The sequence shown here is derived from an EMBL/GenBank/DDBJ whole genome shotgun (WGS) entry which is preliminary data.</text>
</comment>
<organism evidence="1 2">
    <name type="scientific">Trifolium pratense</name>
    <name type="common">Red clover</name>
    <dbReference type="NCBI Taxonomy" id="57577"/>
    <lineage>
        <taxon>Eukaryota</taxon>
        <taxon>Viridiplantae</taxon>
        <taxon>Streptophyta</taxon>
        <taxon>Embryophyta</taxon>
        <taxon>Tracheophyta</taxon>
        <taxon>Spermatophyta</taxon>
        <taxon>Magnoliopsida</taxon>
        <taxon>eudicotyledons</taxon>
        <taxon>Gunneridae</taxon>
        <taxon>Pentapetalae</taxon>
        <taxon>rosids</taxon>
        <taxon>fabids</taxon>
        <taxon>Fabales</taxon>
        <taxon>Fabaceae</taxon>
        <taxon>Papilionoideae</taxon>
        <taxon>50 kb inversion clade</taxon>
        <taxon>NPAAA clade</taxon>
        <taxon>Hologalegina</taxon>
        <taxon>IRL clade</taxon>
        <taxon>Trifolieae</taxon>
        <taxon>Trifolium</taxon>
    </lineage>
</organism>
<sequence>MAGEHGNNDNSSVNTLQAAVVEIRRLQTQIAAIEAERTHEKEKAKMISDEEEGENIMDVQPLAQHLWDTQITEAIKVPHLPTFDGKTDPREHLMAIGTQTAIINAPEHLKCKLLADTFKDVALRWYMNLPKNSIESYADFHKKSVHQFAGSKHVKVTSTSLFSIRQNHGESLRSFLARFSEATIKVSNPNQEMFVAAFHNGLRAGHFNESLAQKLASSMQEVNKRAECYIKGEESNAEKRQRDAKEKEYVGRATRAPEHPRPKTGSHQGNTWQRHQGKPYHQPPRREFRNHPAEEEFTPLNTSKVYVLNEILASGLANLPPKRANNIPMGLNDNAWCAYHRCRGHSTEKCFRLRDLIEELIKSGHLRRFIDDAAQGRVVVPKIPRQEPRDTQGPSKEPPKERISVNTIAGGFSGGGESSSARKRYVRRAISEIYLVRQPQPLDVPDLAFTARDGLEVAPHDDDPLVIQVQILNCDVKRVLIDSGSSADIMYWEAFKAMQLAEEQLQPYAGTLVGFSGEQVDVMGYASLLTTFGEGSNAKTIKVRYLVVKTPFTSYNIIIGRPAFNTLGAAMSTLYLAIKYPLENGGVGIVRGDQILAKKCYESSLKIRHRASNTNGASERRQATVPGGINIIENSDMDPREEFQDRRVSPIEDLEQVQIGDHPHQTTSLGTALPNEERRRIIKILKDNADLFAWKPSDMPGIDEGVITHKLSISPNTKPVSQRKRKVGEERRAAIAEEVEKLKEAGFIEEIKYPSWLANVVMVKKANGKWRMCVDFTDLNKACPKDPYPLPNIDRLIDGALGCKMLSFMDAYSGYNQIKMNPIDACHTAFMSNTCNYFYNVMPFGLKNAGATYQRLMDRVFSEQIGKNLEVYIDDMVVKTPEGNHHDEDLLDILGSVRKYNMRLNPAKCSFGVQAGKFLGFMLTSRGIEANPEKCRAIIEMRSPTSVKEVQTLTGRIAALSRFLSCAGEKGFHFFASLRKNERFSWTPECEEAFRQLKEFLASPPILTRPLPGNILYLYLAVSDRALSSALVQEVEGEEKPIYFVSRTLRGAETRYQRIERLSLAVIVTARKLRQYFQSHKIVVRTDYPIKNVLRKPDLAGRMVAWSVELSEFDITFSPRGAIKSQRLADFVLEMSTPPTTEKAAAWTLSVDGASNVRGSGAGVVLEGPDGVMIEQSLRFAFKASNNQAEYEALIAGMKLAKDMEVKELKAMSDSQLVTNQVSGKFQTKEPQLIKYVEGVQNLAKHFDSFELVYVPREQNMRADLLSKLASTKKPGSHRTVIQETIKTPSIGGEDLMMVIEEEDWRSPIIRYLQKDELPKEREKAFKLKKTAAWYSMLGDRLYKRGFASPLLLCVSKEEAKHIMSEVHEGSCGSHIGSRALAGKILRAGFYWPDIHNDTAMYVRNCDKCQRHANLHHKPGEPLKSVLSPWPFFMWGVDIVGPFPVGYKQARWIIVAVDYFTKWIEAEPVSSISAEQVKIFYWKKIICRFGLPKYIVSDNGTQFASEKVVEFCRSKGIKNTFISVEHPQANGQAESANKVILRALKRRLDSKGEAWVAHISPILWSYHTTPQSSTGEAPFTMVYGSDAMIPVEINPPSWRRETITQEENDRALEENLDMIEERRERAHFREFAIKQRAARRYNTRVKQRSFQEGDLVLKRPMGKDKGGKFAANWEGPFRIQEAFEGGAYRLETMEGRTLPRTWNIANLKFYYS</sequence>
<keyword evidence="2" id="KW-1185">Reference proteome</keyword>
<evidence type="ECO:0000313" key="2">
    <source>
        <dbReference type="Proteomes" id="UP001177021"/>
    </source>
</evidence>
<protein>
    <submittedName>
        <fullName evidence="1">Uncharacterized protein</fullName>
    </submittedName>
</protein>
<name>A0ACB0INF9_TRIPR</name>
<reference evidence="1" key="1">
    <citation type="submission" date="2023-10" db="EMBL/GenBank/DDBJ databases">
        <authorList>
            <person name="Rodriguez Cubillos JULIANA M."/>
            <person name="De Vega J."/>
        </authorList>
    </citation>
    <scope>NUCLEOTIDE SEQUENCE</scope>
</reference>
<gene>
    <name evidence="1" type="ORF">MILVUS5_LOCUS4575</name>
</gene>
<evidence type="ECO:0000313" key="1">
    <source>
        <dbReference type="EMBL" id="CAJ2633466.1"/>
    </source>
</evidence>
<accession>A0ACB0INF9</accession>